<dbReference type="PANTHER" id="PTHR17224">
    <property type="entry name" value="PEPTIDYL-TRNA HYDROLASE"/>
    <property type="match status" value="1"/>
</dbReference>
<dbReference type="Pfam" id="PF01195">
    <property type="entry name" value="Pept_tRNA_hydro"/>
    <property type="match status" value="1"/>
</dbReference>
<keyword evidence="3 8" id="KW-0378">Hydrolase</keyword>
<dbReference type="GO" id="GO:0000049">
    <property type="term" value="F:tRNA binding"/>
    <property type="evidence" value="ECO:0007669"/>
    <property type="project" value="UniProtKB-UniRule"/>
</dbReference>
<feature type="binding site" evidence="8">
    <location>
        <position position="112"/>
    </location>
    <ligand>
        <name>tRNA</name>
        <dbReference type="ChEBI" id="CHEBI:17843"/>
    </ligand>
</feature>
<dbReference type="InterPro" id="IPR001328">
    <property type="entry name" value="Pept_tRNA_hydro"/>
</dbReference>
<feature type="binding site" evidence="8">
    <location>
        <position position="14"/>
    </location>
    <ligand>
        <name>tRNA</name>
        <dbReference type="ChEBI" id="CHEBI:17843"/>
    </ligand>
</feature>
<dbReference type="HAMAP" id="MF_00083">
    <property type="entry name" value="Pept_tRNA_hydro_bact"/>
    <property type="match status" value="1"/>
</dbReference>
<dbReference type="InterPro" id="IPR018171">
    <property type="entry name" value="Pept_tRNA_hydro_CS"/>
</dbReference>
<name>A0A9D1ZXX8_9FIRM</name>
<reference evidence="9" key="2">
    <citation type="submission" date="2021-04" db="EMBL/GenBank/DDBJ databases">
        <authorList>
            <person name="Gilroy R."/>
        </authorList>
    </citation>
    <scope>NUCLEOTIDE SEQUENCE</scope>
    <source>
        <strain evidence="9">1345</strain>
    </source>
</reference>
<comment type="subcellular location">
    <subcellularLocation>
        <location evidence="8">Cytoplasm</location>
    </subcellularLocation>
</comment>
<evidence type="ECO:0000256" key="7">
    <source>
        <dbReference type="ARBA" id="ARBA00050038"/>
    </source>
</evidence>
<dbReference type="NCBIfam" id="TIGR00447">
    <property type="entry name" value="pth"/>
    <property type="match status" value="1"/>
</dbReference>
<evidence type="ECO:0000256" key="5">
    <source>
        <dbReference type="ARBA" id="ARBA00038063"/>
    </source>
</evidence>
<feature type="active site" description="Proton acceptor" evidence="8">
    <location>
        <position position="19"/>
    </location>
</feature>
<comment type="catalytic activity">
    <reaction evidence="6 8">
        <text>an N-acyl-L-alpha-aminoacyl-tRNA + H2O = an N-acyl-L-amino acid + a tRNA + H(+)</text>
        <dbReference type="Rhea" id="RHEA:54448"/>
        <dbReference type="Rhea" id="RHEA-COMP:10123"/>
        <dbReference type="Rhea" id="RHEA-COMP:13883"/>
        <dbReference type="ChEBI" id="CHEBI:15377"/>
        <dbReference type="ChEBI" id="CHEBI:15378"/>
        <dbReference type="ChEBI" id="CHEBI:59874"/>
        <dbReference type="ChEBI" id="CHEBI:78442"/>
        <dbReference type="ChEBI" id="CHEBI:138191"/>
        <dbReference type="EC" id="3.1.1.29"/>
    </reaction>
</comment>
<dbReference type="GO" id="GO:0005737">
    <property type="term" value="C:cytoplasm"/>
    <property type="evidence" value="ECO:0007669"/>
    <property type="project" value="UniProtKB-SubCell"/>
</dbReference>
<dbReference type="Proteomes" id="UP000886750">
    <property type="component" value="Unassembled WGS sequence"/>
</dbReference>
<comment type="subunit">
    <text evidence="8">Monomer.</text>
</comment>
<feature type="site" description="Discriminates between blocked and unblocked aminoacyl-tRNA" evidence="8">
    <location>
        <position position="9"/>
    </location>
</feature>
<accession>A0A9D1ZXX8</accession>
<dbReference type="EC" id="3.1.1.29" evidence="1 8"/>
<reference evidence="9" key="1">
    <citation type="journal article" date="2021" name="PeerJ">
        <title>Extensive microbial diversity within the chicken gut microbiome revealed by metagenomics and culture.</title>
        <authorList>
            <person name="Gilroy R."/>
            <person name="Ravi A."/>
            <person name="Getino M."/>
            <person name="Pursley I."/>
            <person name="Horton D.L."/>
            <person name="Alikhan N.F."/>
            <person name="Baker D."/>
            <person name="Gharbi K."/>
            <person name="Hall N."/>
            <person name="Watson M."/>
            <person name="Adriaenssens E.M."/>
            <person name="Foster-Nyarko E."/>
            <person name="Jarju S."/>
            <person name="Secka A."/>
            <person name="Antonio M."/>
            <person name="Oren A."/>
            <person name="Chaudhuri R.R."/>
            <person name="La Ragione R."/>
            <person name="Hildebrand F."/>
            <person name="Pallen M.J."/>
        </authorList>
    </citation>
    <scope>NUCLEOTIDE SEQUENCE</scope>
    <source>
        <strain evidence="9">1345</strain>
    </source>
</reference>
<dbReference type="GO" id="GO:0072344">
    <property type="term" value="P:rescue of stalled ribosome"/>
    <property type="evidence" value="ECO:0007669"/>
    <property type="project" value="UniProtKB-UniRule"/>
</dbReference>
<keyword evidence="8" id="KW-0963">Cytoplasm</keyword>
<evidence type="ECO:0000256" key="8">
    <source>
        <dbReference type="HAMAP-Rule" id="MF_00083"/>
    </source>
</evidence>
<dbReference type="GO" id="GO:0006515">
    <property type="term" value="P:protein quality control for misfolded or incompletely synthesized proteins"/>
    <property type="evidence" value="ECO:0007669"/>
    <property type="project" value="UniProtKB-UniRule"/>
</dbReference>
<dbReference type="AlphaFoldDB" id="A0A9D1ZXX8"/>
<evidence type="ECO:0000256" key="1">
    <source>
        <dbReference type="ARBA" id="ARBA00013260"/>
    </source>
</evidence>
<dbReference type="PANTHER" id="PTHR17224:SF1">
    <property type="entry name" value="PEPTIDYL-TRNA HYDROLASE"/>
    <property type="match status" value="1"/>
</dbReference>
<dbReference type="FunFam" id="3.40.50.1470:FF:000001">
    <property type="entry name" value="Peptidyl-tRNA hydrolase"/>
    <property type="match status" value="1"/>
</dbReference>
<organism evidence="9 10">
    <name type="scientific">Candidatus Borkfalkia excrementigallinarum</name>
    <dbReference type="NCBI Taxonomy" id="2838506"/>
    <lineage>
        <taxon>Bacteria</taxon>
        <taxon>Bacillati</taxon>
        <taxon>Bacillota</taxon>
        <taxon>Clostridia</taxon>
        <taxon>Christensenellales</taxon>
        <taxon>Christensenellaceae</taxon>
        <taxon>Candidatus Borkfalkia</taxon>
    </lineage>
</organism>
<comment type="caution">
    <text evidence="9">The sequence shown here is derived from an EMBL/GenBank/DDBJ whole genome shotgun (WGS) entry which is preliminary data.</text>
</comment>
<feature type="binding site" evidence="8">
    <location>
        <position position="64"/>
    </location>
    <ligand>
        <name>tRNA</name>
        <dbReference type="ChEBI" id="CHEBI:17843"/>
    </ligand>
</feature>
<keyword evidence="2 8" id="KW-0820">tRNA-binding</keyword>
<dbReference type="GO" id="GO:0004045">
    <property type="term" value="F:peptidyl-tRNA hydrolase activity"/>
    <property type="evidence" value="ECO:0007669"/>
    <property type="project" value="UniProtKB-UniRule"/>
</dbReference>
<feature type="site" description="Stabilizes the basic form of H active site to accept a proton" evidence="8">
    <location>
        <position position="91"/>
    </location>
</feature>
<evidence type="ECO:0000256" key="4">
    <source>
        <dbReference type="ARBA" id="ARBA00022884"/>
    </source>
</evidence>
<gene>
    <name evidence="8 9" type="primary">pth</name>
    <name evidence="9" type="ORF">H9729_08585</name>
</gene>
<proteinExistence type="inferred from homology"/>
<comment type="similarity">
    <text evidence="5 8">Belongs to the PTH family.</text>
</comment>
<dbReference type="PROSITE" id="PS01196">
    <property type="entry name" value="PEPT_TRNA_HYDROL_2"/>
    <property type="match status" value="1"/>
</dbReference>
<comment type="function">
    <text evidence="8">Hydrolyzes ribosome-free peptidyl-tRNAs (with 1 or more amino acids incorporated), which drop off the ribosome during protein synthesis, or as a result of ribosome stalling.</text>
</comment>
<evidence type="ECO:0000256" key="3">
    <source>
        <dbReference type="ARBA" id="ARBA00022801"/>
    </source>
</evidence>
<sequence length="188" mass="20697">MYLIVGLGNPEKKYETTFHNMGFLAVGEAAEKLGVKFKKKECEASVAEVFLGGEKVILARPVTYMNASGRAVKQLLSKYKIPPEHMLVIYDDFDLPKGKLRIRASGSAGTHNGMRSIIGEIGSQEFPRIRIGIKDPEVNIPIINYVLANIRQEDYPLFADACSNAADAAIRFARGEDIESVMAAYNGK</sequence>
<dbReference type="SUPFAM" id="SSF53178">
    <property type="entry name" value="Peptidyl-tRNA hydrolase-like"/>
    <property type="match status" value="1"/>
</dbReference>
<dbReference type="CDD" id="cd00462">
    <property type="entry name" value="PTH"/>
    <property type="match status" value="1"/>
</dbReference>
<keyword evidence="4 8" id="KW-0694">RNA-binding</keyword>
<feature type="binding site" evidence="8">
    <location>
        <position position="66"/>
    </location>
    <ligand>
        <name>tRNA</name>
        <dbReference type="ChEBI" id="CHEBI:17843"/>
    </ligand>
</feature>
<evidence type="ECO:0000313" key="10">
    <source>
        <dbReference type="Proteomes" id="UP000886750"/>
    </source>
</evidence>
<dbReference type="EMBL" id="DXCQ01000074">
    <property type="protein sequence ID" value="HIY97733.1"/>
    <property type="molecule type" value="Genomic_DNA"/>
</dbReference>
<dbReference type="InterPro" id="IPR036416">
    <property type="entry name" value="Pept_tRNA_hydro_sf"/>
</dbReference>
<dbReference type="Gene3D" id="3.40.50.1470">
    <property type="entry name" value="Peptidyl-tRNA hydrolase"/>
    <property type="match status" value="1"/>
</dbReference>
<protein>
    <recommendedName>
        <fullName evidence="7 8">Peptidyl-tRNA hydrolase</fullName>
        <shortName evidence="8">Pth</shortName>
        <ecNumber evidence="1 8">3.1.1.29</ecNumber>
    </recommendedName>
</protein>
<evidence type="ECO:0000256" key="2">
    <source>
        <dbReference type="ARBA" id="ARBA00022555"/>
    </source>
</evidence>
<evidence type="ECO:0000256" key="6">
    <source>
        <dbReference type="ARBA" id="ARBA00048707"/>
    </source>
</evidence>
<evidence type="ECO:0000313" key="9">
    <source>
        <dbReference type="EMBL" id="HIY97733.1"/>
    </source>
</evidence>
<comment type="function">
    <text evidence="8">Catalyzes the release of premature peptidyl moieties from peptidyl-tRNA molecules trapped in stalled 50S ribosomal subunits, and thus maintains levels of free tRNAs and 50S ribosomes.</text>
</comment>